<evidence type="ECO:0000259" key="4">
    <source>
        <dbReference type="PROSITE" id="PS01124"/>
    </source>
</evidence>
<dbReference type="SUPFAM" id="SSF51182">
    <property type="entry name" value="RmlC-like cupins"/>
    <property type="match status" value="1"/>
</dbReference>
<reference evidence="5 6" key="1">
    <citation type="submission" date="2020-08" db="EMBL/GenBank/DDBJ databases">
        <title>Genome public.</title>
        <authorList>
            <person name="Liu C."/>
            <person name="Sun Q."/>
        </authorList>
    </citation>
    <scope>NUCLEOTIDE SEQUENCE [LARGE SCALE GENOMIC DNA]</scope>
    <source>
        <strain evidence="5 6">NSJ-13</strain>
    </source>
</reference>
<name>A0ABR7G8J4_9FIRM</name>
<dbReference type="Pfam" id="PF12833">
    <property type="entry name" value="HTH_18"/>
    <property type="match status" value="1"/>
</dbReference>
<dbReference type="SUPFAM" id="SSF46689">
    <property type="entry name" value="Homeodomain-like"/>
    <property type="match status" value="2"/>
</dbReference>
<dbReference type="InterPro" id="IPR020449">
    <property type="entry name" value="Tscrpt_reg_AraC-type_HTH"/>
</dbReference>
<dbReference type="InterPro" id="IPR014710">
    <property type="entry name" value="RmlC-like_jellyroll"/>
</dbReference>
<dbReference type="PANTHER" id="PTHR43280:SF28">
    <property type="entry name" value="HTH-TYPE TRANSCRIPTIONAL ACTIVATOR RHAS"/>
    <property type="match status" value="1"/>
</dbReference>
<evidence type="ECO:0000256" key="1">
    <source>
        <dbReference type="ARBA" id="ARBA00023015"/>
    </source>
</evidence>
<dbReference type="RefSeq" id="WP_186865115.1">
    <property type="nucleotide sequence ID" value="NZ_JACOPE010000001.1"/>
</dbReference>
<comment type="caution">
    <text evidence="5">The sequence shown here is derived from an EMBL/GenBank/DDBJ whole genome shotgun (WGS) entry which is preliminary data.</text>
</comment>
<protein>
    <submittedName>
        <fullName evidence="5">Helix-turn-helix transcriptional regulator</fullName>
    </submittedName>
</protein>
<evidence type="ECO:0000313" key="6">
    <source>
        <dbReference type="Proteomes" id="UP000631576"/>
    </source>
</evidence>
<keyword evidence="6" id="KW-1185">Reference proteome</keyword>
<dbReference type="PROSITE" id="PS00041">
    <property type="entry name" value="HTH_ARAC_FAMILY_1"/>
    <property type="match status" value="1"/>
</dbReference>
<sequence length="301" mass="35591">MYNKTYLDTSLKEHATHGTKKHPMIGLHFESGNNSFYPNHFFVERHWHHTIEIILILKGSYEFEINLEQYILNEGDIAFLNSGDLHQITGLKKGTIHDVFIFNPELLAFQYSDALQTDILQPFINHDNIFPHVLHPNDALYPVLYPRIQKILHDSLLQTENWYISCKLQLLELMSTMYLHHFFLQKNDTLSSSDRQKIARYKKLVSYMELHYPEHISLDNLAEIAECNSQYLCRFFKDITGMPPMKYLIQYRIEQACEMLRDTTKSVLEISLDCGFENVSYFIRKFKELKGSTPQKYRQLQ</sequence>
<gene>
    <name evidence="5" type="ORF">H8S40_09265</name>
</gene>
<evidence type="ECO:0000313" key="5">
    <source>
        <dbReference type="EMBL" id="MBC5683752.1"/>
    </source>
</evidence>
<evidence type="ECO:0000256" key="2">
    <source>
        <dbReference type="ARBA" id="ARBA00023125"/>
    </source>
</evidence>
<dbReference type="InterPro" id="IPR018062">
    <property type="entry name" value="HTH_AraC-typ_CS"/>
</dbReference>
<dbReference type="InterPro" id="IPR011051">
    <property type="entry name" value="RmlC_Cupin_sf"/>
</dbReference>
<dbReference type="PRINTS" id="PR00032">
    <property type="entry name" value="HTHARAC"/>
</dbReference>
<dbReference type="Pfam" id="PF02311">
    <property type="entry name" value="AraC_binding"/>
    <property type="match status" value="1"/>
</dbReference>
<dbReference type="EMBL" id="JACOPE010000001">
    <property type="protein sequence ID" value="MBC5683752.1"/>
    <property type="molecule type" value="Genomic_DNA"/>
</dbReference>
<keyword evidence="1" id="KW-0805">Transcription regulation</keyword>
<keyword evidence="3" id="KW-0804">Transcription</keyword>
<dbReference type="PROSITE" id="PS01124">
    <property type="entry name" value="HTH_ARAC_FAMILY_2"/>
    <property type="match status" value="1"/>
</dbReference>
<proteinExistence type="predicted"/>
<keyword evidence="2" id="KW-0238">DNA-binding</keyword>
<dbReference type="InterPro" id="IPR003313">
    <property type="entry name" value="AraC-bd"/>
</dbReference>
<evidence type="ECO:0000256" key="3">
    <source>
        <dbReference type="ARBA" id="ARBA00023163"/>
    </source>
</evidence>
<dbReference type="SMART" id="SM00342">
    <property type="entry name" value="HTH_ARAC"/>
    <property type="match status" value="1"/>
</dbReference>
<dbReference type="Gene3D" id="2.60.120.10">
    <property type="entry name" value="Jelly Rolls"/>
    <property type="match status" value="1"/>
</dbReference>
<dbReference type="CDD" id="cd02208">
    <property type="entry name" value="cupin_RmlC-like"/>
    <property type="match status" value="1"/>
</dbReference>
<feature type="domain" description="HTH araC/xylS-type" evidence="4">
    <location>
        <begin position="202"/>
        <end position="300"/>
    </location>
</feature>
<dbReference type="InterPro" id="IPR009057">
    <property type="entry name" value="Homeodomain-like_sf"/>
</dbReference>
<organism evidence="5 6">
    <name type="scientific">Ruminococcus hominis</name>
    <dbReference type="NCBI Taxonomy" id="2763065"/>
    <lineage>
        <taxon>Bacteria</taxon>
        <taxon>Bacillati</taxon>
        <taxon>Bacillota</taxon>
        <taxon>Clostridia</taxon>
        <taxon>Eubacteriales</taxon>
        <taxon>Oscillospiraceae</taxon>
        <taxon>Ruminococcus</taxon>
    </lineage>
</organism>
<dbReference type="PANTHER" id="PTHR43280">
    <property type="entry name" value="ARAC-FAMILY TRANSCRIPTIONAL REGULATOR"/>
    <property type="match status" value="1"/>
</dbReference>
<dbReference type="Proteomes" id="UP000631576">
    <property type="component" value="Unassembled WGS sequence"/>
</dbReference>
<accession>A0ABR7G8J4</accession>
<dbReference type="InterPro" id="IPR018060">
    <property type="entry name" value="HTH_AraC"/>
</dbReference>
<dbReference type="Gene3D" id="1.10.10.60">
    <property type="entry name" value="Homeodomain-like"/>
    <property type="match status" value="2"/>
</dbReference>